<proteinExistence type="predicted"/>
<dbReference type="Proteomes" id="UP001177023">
    <property type="component" value="Unassembled WGS sequence"/>
</dbReference>
<gene>
    <name evidence="3" type="ORF">MSPICULIGERA_LOCUS19296</name>
</gene>
<reference evidence="3" key="1">
    <citation type="submission" date="2023-06" db="EMBL/GenBank/DDBJ databases">
        <authorList>
            <person name="Delattre M."/>
        </authorList>
    </citation>
    <scope>NUCLEOTIDE SEQUENCE</scope>
    <source>
        <strain evidence="3">AF72</strain>
    </source>
</reference>
<keyword evidence="4" id="KW-1185">Reference proteome</keyword>
<protein>
    <submittedName>
        <fullName evidence="3">Uncharacterized protein</fullName>
    </submittedName>
</protein>
<accession>A0AA36D7G7</accession>
<feature type="compositionally biased region" description="Low complexity" evidence="2">
    <location>
        <begin position="1"/>
        <end position="31"/>
    </location>
</feature>
<evidence type="ECO:0000256" key="1">
    <source>
        <dbReference type="SAM" id="Coils"/>
    </source>
</evidence>
<evidence type="ECO:0000313" key="4">
    <source>
        <dbReference type="Proteomes" id="UP001177023"/>
    </source>
</evidence>
<keyword evidence="1" id="KW-0175">Coiled coil</keyword>
<evidence type="ECO:0000256" key="2">
    <source>
        <dbReference type="SAM" id="MobiDB-lite"/>
    </source>
</evidence>
<name>A0AA36D7G7_9BILA</name>
<dbReference type="EMBL" id="CATQJA010002662">
    <property type="protein sequence ID" value="CAJ0581129.1"/>
    <property type="molecule type" value="Genomic_DNA"/>
</dbReference>
<dbReference type="AlphaFoldDB" id="A0AA36D7G7"/>
<feature type="non-terminal residue" evidence="3">
    <location>
        <position position="1"/>
    </location>
</feature>
<feature type="region of interest" description="Disordered" evidence="2">
    <location>
        <begin position="1"/>
        <end position="35"/>
    </location>
</feature>
<comment type="caution">
    <text evidence="3">The sequence shown here is derived from an EMBL/GenBank/DDBJ whole genome shotgun (WGS) entry which is preliminary data.</text>
</comment>
<evidence type="ECO:0000313" key="3">
    <source>
        <dbReference type="EMBL" id="CAJ0581129.1"/>
    </source>
</evidence>
<sequence>MIDPETPSTSTTHPPAGATAHFSIISSSSSSTDRPFSLDQLLRVGTKRSASPPPQTVISSLQKQLLASAQQPTSSSQRRVIMKPTSEDKTLILSLFKKIESQERIIQELTNELKSARAERETFRTLYEGAKTENRLLKGSSVGFTALRPPSSASEELDVKPTIIHKPL</sequence>
<feature type="coiled-coil region" evidence="1">
    <location>
        <begin position="92"/>
        <end position="126"/>
    </location>
</feature>
<organism evidence="3 4">
    <name type="scientific">Mesorhabditis spiculigera</name>
    <dbReference type="NCBI Taxonomy" id="96644"/>
    <lineage>
        <taxon>Eukaryota</taxon>
        <taxon>Metazoa</taxon>
        <taxon>Ecdysozoa</taxon>
        <taxon>Nematoda</taxon>
        <taxon>Chromadorea</taxon>
        <taxon>Rhabditida</taxon>
        <taxon>Rhabditina</taxon>
        <taxon>Rhabditomorpha</taxon>
        <taxon>Rhabditoidea</taxon>
        <taxon>Rhabditidae</taxon>
        <taxon>Mesorhabditinae</taxon>
        <taxon>Mesorhabditis</taxon>
    </lineage>
</organism>